<dbReference type="FunFam" id="3.30.70.330:FF:000397">
    <property type="entry name" value="RNA binding protein Nrd1"/>
    <property type="match status" value="1"/>
</dbReference>
<dbReference type="InterPro" id="IPR035979">
    <property type="entry name" value="RBD_domain_sf"/>
</dbReference>
<dbReference type="Pfam" id="PF21380">
    <property type="entry name" value="Nrd1-Seb1_dom2"/>
    <property type="match status" value="1"/>
</dbReference>
<keyword evidence="6" id="KW-0539">Nucleus</keyword>
<feature type="compositionally biased region" description="Basic and acidic residues" evidence="8">
    <location>
        <begin position="296"/>
        <end position="310"/>
    </location>
</feature>
<dbReference type="RefSeq" id="XP_060288857.1">
    <property type="nucleotide sequence ID" value="XM_060426508.1"/>
</dbReference>
<dbReference type="Gene3D" id="1.25.40.90">
    <property type="match status" value="1"/>
</dbReference>
<feature type="domain" description="RRM" evidence="9">
    <location>
        <begin position="403"/>
        <end position="473"/>
    </location>
</feature>
<dbReference type="InterPro" id="IPR039171">
    <property type="entry name" value="Cwc2/Slt11"/>
</dbReference>
<dbReference type="GO" id="GO:0006369">
    <property type="term" value="P:termination of RNA polymerase II transcription"/>
    <property type="evidence" value="ECO:0007669"/>
    <property type="project" value="UniProtKB-ARBA"/>
</dbReference>
<dbReference type="GO" id="GO:0017070">
    <property type="term" value="F:U6 snRNA binding"/>
    <property type="evidence" value="ECO:0007669"/>
    <property type="project" value="TreeGrafter"/>
</dbReference>
<dbReference type="InterPro" id="IPR012677">
    <property type="entry name" value="Nucleotide-bd_a/b_plait_sf"/>
</dbReference>
<dbReference type="GO" id="GO:0071006">
    <property type="term" value="C:U2-type catalytic step 1 spliceosome"/>
    <property type="evidence" value="ECO:0007669"/>
    <property type="project" value="TreeGrafter"/>
</dbReference>
<dbReference type="GO" id="GO:0010629">
    <property type="term" value="P:negative regulation of gene expression"/>
    <property type="evidence" value="ECO:0007669"/>
    <property type="project" value="UniProtKB-ARBA"/>
</dbReference>
<gene>
    <name evidence="11" type="ORF">QBC33DRAFT_522046</name>
</gene>
<evidence type="ECO:0000256" key="2">
    <source>
        <dbReference type="ARBA" id="ARBA00022553"/>
    </source>
</evidence>
<feature type="domain" description="CID" evidence="10">
    <location>
        <begin position="1"/>
        <end position="79"/>
    </location>
</feature>
<evidence type="ECO:0000256" key="6">
    <source>
        <dbReference type="ARBA" id="ARBA00023242"/>
    </source>
</evidence>
<feature type="compositionally biased region" description="Polar residues" evidence="8">
    <location>
        <begin position="345"/>
        <end position="354"/>
    </location>
</feature>
<evidence type="ECO:0000256" key="1">
    <source>
        <dbReference type="ARBA" id="ARBA00004123"/>
    </source>
</evidence>
<feature type="compositionally biased region" description="Gly residues" evidence="8">
    <location>
        <begin position="561"/>
        <end position="596"/>
    </location>
</feature>
<dbReference type="GO" id="GO:0031124">
    <property type="term" value="P:mRNA 3'-end processing"/>
    <property type="evidence" value="ECO:0007669"/>
    <property type="project" value="UniProtKB-ARBA"/>
</dbReference>
<protein>
    <recommendedName>
        <fullName evidence="13">RRM domain-containing protein</fullName>
    </recommendedName>
</protein>
<feature type="region of interest" description="Disordered" evidence="8">
    <location>
        <begin position="531"/>
        <end position="632"/>
    </location>
</feature>
<keyword evidence="12" id="KW-1185">Reference proteome</keyword>
<keyword evidence="4 7" id="KW-0694">RNA-binding</keyword>
<dbReference type="PROSITE" id="PS50102">
    <property type="entry name" value="RRM"/>
    <property type="match status" value="1"/>
</dbReference>
<comment type="caution">
    <text evidence="11">The sequence shown here is derived from an EMBL/GenBank/DDBJ whole genome shotgun (WGS) entry which is preliminary data.</text>
</comment>
<reference evidence="11" key="1">
    <citation type="submission" date="2023-06" db="EMBL/GenBank/DDBJ databases">
        <title>Genome-scale phylogeny and comparative genomics of the fungal order Sordariales.</title>
        <authorList>
            <consortium name="Lawrence Berkeley National Laboratory"/>
            <person name="Hensen N."/>
            <person name="Bonometti L."/>
            <person name="Westerberg I."/>
            <person name="Brannstrom I.O."/>
            <person name="Guillou S."/>
            <person name="Cros-Aarteil S."/>
            <person name="Calhoun S."/>
            <person name="Haridas S."/>
            <person name="Kuo A."/>
            <person name="Mondo S."/>
            <person name="Pangilinan J."/>
            <person name="Riley R."/>
            <person name="Labutti K."/>
            <person name="Andreopoulos B."/>
            <person name="Lipzen A."/>
            <person name="Chen C."/>
            <person name="Yanf M."/>
            <person name="Daum C."/>
            <person name="Ng V."/>
            <person name="Clum A."/>
            <person name="Steindorff A."/>
            <person name="Ohm R."/>
            <person name="Martin F."/>
            <person name="Silar P."/>
            <person name="Natvig D."/>
            <person name="Lalanne C."/>
            <person name="Gautier V."/>
            <person name="Ament-Velasquez S.L."/>
            <person name="Kruys A."/>
            <person name="Hutchinson M.I."/>
            <person name="Powell A.J."/>
            <person name="Barry K."/>
            <person name="Miller A.N."/>
            <person name="Grigoriev I.V."/>
            <person name="Debuchy R."/>
            <person name="Gladieux P."/>
            <person name="Thoren M.H."/>
            <person name="Johannesson H."/>
        </authorList>
    </citation>
    <scope>NUCLEOTIDE SEQUENCE</scope>
    <source>
        <strain evidence="11">8032-3</strain>
    </source>
</reference>
<evidence type="ECO:0000256" key="4">
    <source>
        <dbReference type="ARBA" id="ARBA00022884"/>
    </source>
</evidence>
<dbReference type="GO" id="GO:0071007">
    <property type="term" value="C:U2-type catalytic step 2 spliceosome"/>
    <property type="evidence" value="ECO:0007669"/>
    <property type="project" value="TreeGrafter"/>
</dbReference>
<keyword evidence="5" id="KW-0508">mRNA splicing</keyword>
<feature type="compositionally biased region" description="Basic and acidic residues" evidence="8">
    <location>
        <begin position="325"/>
        <end position="341"/>
    </location>
</feature>
<sequence>MDQAKAQGQPITSAAQDGTFAAGVHRVTELLPVLMNDIISSAPEDQKEKIRKLVDIWEKGQTFPPPLLASFKEKLNAPPQPTSTTPTGSPPPPNFLASIGTGNKSATPPVVPSNIMEALANIARQSTTVPQGNPSLAAPSPAFSAFGAIPNALGSGAAPVAVQPQSNMPFLPTSQPAAQPVNVPALPFAFPTQVQPSHAALLGALNGAGSQASSFPNHPPPPPPANVAIDPKIQQQLVLIQTLAAQGIPIDKITSIIAQVMGNNAGPVAAPPTTQMPQPTQSSYAAPSVGHWQPPRQEESRDRNAYHEPVRSPNRQRGRSRSPPRHWDSRDSPRGRGKDRGFNLGRNSPPSRGRTTGEDRGSDYRQRSPARRGQSSEDREGSHERWIEFDPSMPSGHIKVLSRTLFVGGVTCSENELRQIFSRHGEVQTCIVNKDKRHAFVKMYLRKDAVVAKEAMEDARNQELPLRTRWGVGFGPRDCSDYATGISVIPIHKLTDADRKWMLTAPYGGSGGRPIVTGMCVEEPDIEIGAGVSSKAISRRMQTDKGGNHGPKSSRREDEVGQGGHGGHGPHGPHGGQGAVGGSGGVGGAVGAGGGRWRQRHRDNRDNRDTRREERTDKVAANEEPVVLGFPPGITMGPNGINFPPGFAFPAPGSNS</sequence>
<dbReference type="Gene3D" id="3.30.70.330">
    <property type="match status" value="1"/>
</dbReference>
<dbReference type="GO" id="GO:0036002">
    <property type="term" value="F:pre-mRNA binding"/>
    <property type="evidence" value="ECO:0007669"/>
    <property type="project" value="TreeGrafter"/>
</dbReference>
<evidence type="ECO:0000256" key="7">
    <source>
        <dbReference type="PROSITE-ProRule" id="PRU00176"/>
    </source>
</evidence>
<dbReference type="Pfam" id="PF00076">
    <property type="entry name" value="RRM_1"/>
    <property type="match status" value="1"/>
</dbReference>
<proteinExistence type="predicted"/>
<accession>A0AAJ0C9H9</accession>
<evidence type="ECO:0000256" key="3">
    <source>
        <dbReference type="ARBA" id="ARBA00022728"/>
    </source>
</evidence>
<evidence type="ECO:0000259" key="10">
    <source>
        <dbReference type="PROSITE" id="PS51391"/>
    </source>
</evidence>
<keyword evidence="2" id="KW-0597">Phosphoprotein</keyword>
<evidence type="ECO:0000256" key="8">
    <source>
        <dbReference type="SAM" id="MobiDB-lite"/>
    </source>
</evidence>
<dbReference type="PROSITE" id="PS51391">
    <property type="entry name" value="CID"/>
    <property type="match status" value="1"/>
</dbReference>
<organism evidence="11 12">
    <name type="scientific">Phialemonium atrogriseum</name>
    <dbReference type="NCBI Taxonomy" id="1093897"/>
    <lineage>
        <taxon>Eukaryota</taxon>
        <taxon>Fungi</taxon>
        <taxon>Dikarya</taxon>
        <taxon>Ascomycota</taxon>
        <taxon>Pezizomycotina</taxon>
        <taxon>Sordariomycetes</taxon>
        <taxon>Sordariomycetidae</taxon>
        <taxon>Cephalothecales</taxon>
        <taxon>Cephalothecaceae</taxon>
        <taxon>Phialemonium</taxon>
    </lineage>
</organism>
<dbReference type="GeneID" id="85309695"/>
<dbReference type="SUPFAM" id="SSF54928">
    <property type="entry name" value="RNA-binding domain, RBD"/>
    <property type="match status" value="1"/>
</dbReference>
<dbReference type="InterPro" id="IPR048892">
    <property type="entry name" value="Nrd1_Seb1_dom2"/>
</dbReference>
<feature type="compositionally biased region" description="Basic and acidic residues" evidence="8">
    <location>
        <begin position="355"/>
        <end position="366"/>
    </location>
</feature>
<dbReference type="PANTHER" id="PTHR14089:SF2">
    <property type="entry name" value="PRE-MRNA-SPLICING FACTOR CWC2"/>
    <property type="match status" value="1"/>
</dbReference>
<evidence type="ECO:0000313" key="12">
    <source>
        <dbReference type="Proteomes" id="UP001244011"/>
    </source>
</evidence>
<feature type="compositionally biased region" description="Basic and acidic residues" evidence="8">
    <location>
        <begin position="374"/>
        <end position="388"/>
    </location>
</feature>
<evidence type="ECO:0000313" key="11">
    <source>
        <dbReference type="EMBL" id="KAK1772644.1"/>
    </source>
</evidence>
<evidence type="ECO:0000259" key="9">
    <source>
        <dbReference type="PROSITE" id="PS50102"/>
    </source>
</evidence>
<feature type="region of interest" description="Disordered" evidence="8">
    <location>
        <begin position="268"/>
        <end position="388"/>
    </location>
</feature>
<dbReference type="PANTHER" id="PTHR14089">
    <property type="entry name" value="PRE-MRNA-SPLICING FACTOR RBM22"/>
    <property type="match status" value="1"/>
</dbReference>
<comment type="subcellular location">
    <subcellularLocation>
        <location evidence="1">Nucleus</location>
    </subcellularLocation>
</comment>
<keyword evidence="3" id="KW-0507">mRNA processing</keyword>
<keyword evidence="3" id="KW-0747">Spliceosome</keyword>
<dbReference type="GO" id="GO:0000974">
    <property type="term" value="C:Prp19 complex"/>
    <property type="evidence" value="ECO:0007669"/>
    <property type="project" value="TreeGrafter"/>
</dbReference>
<dbReference type="GO" id="GO:0008380">
    <property type="term" value="P:RNA splicing"/>
    <property type="evidence" value="ECO:0007669"/>
    <property type="project" value="UniProtKB-KW"/>
</dbReference>
<dbReference type="EMBL" id="MU838997">
    <property type="protein sequence ID" value="KAK1772644.1"/>
    <property type="molecule type" value="Genomic_DNA"/>
</dbReference>
<dbReference type="SMART" id="SM00360">
    <property type="entry name" value="RRM"/>
    <property type="match status" value="1"/>
</dbReference>
<feature type="region of interest" description="Disordered" evidence="8">
    <location>
        <begin position="208"/>
        <end position="227"/>
    </location>
</feature>
<dbReference type="InterPro" id="IPR008942">
    <property type="entry name" value="ENTH_VHS"/>
</dbReference>
<dbReference type="InterPro" id="IPR000504">
    <property type="entry name" value="RRM_dom"/>
</dbReference>
<dbReference type="GO" id="GO:0031126">
    <property type="term" value="P:sno(s)RNA 3'-end processing"/>
    <property type="evidence" value="ECO:0007669"/>
    <property type="project" value="UniProtKB-ARBA"/>
</dbReference>
<dbReference type="AlphaFoldDB" id="A0AAJ0C9H9"/>
<dbReference type="InterPro" id="IPR006569">
    <property type="entry name" value="CID_dom"/>
</dbReference>
<name>A0AAJ0C9H9_9PEZI</name>
<feature type="compositionally biased region" description="Low complexity" evidence="8">
    <location>
        <begin position="271"/>
        <end position="281"/>
    </location>
</feature>
<evidence type="ECO:0008006" key="13">
    <source>
        <dbReference type="Google" id="ProtNLM"/>
    </source>
</evidence>
<feature type="compositionally biased region" description="Basic residues" evidence="8">
    <location>
        <begin position="314"/>
        <end position="324"/>
    </location>
</feature>
<dbReference type="Proteomes" id="UP001244011">
    <property type="component" value="Unassembled WGS sequence"/>
</dbReference>
<evidence type="ECO:0000256" key="5">
    <source>
        <dbReference type="ARBA" id="ARBA00023187"/>
    </source>
</evidence>
<feature type="region of interest" description="Disordered" evidence="8">
    <location>
        <begin position="72"/>
        <end position="103"/>
    </location>
</feature>
<feature type="compositionally biased region" description="Basic and acidic residues" evidence="8">
    <location>
        <begin position="603"/>
        <end position="621"/>
    </location>
</feature>